<reference evidence="1 2" key="1">
    <citation type="submission" date="2019-09" db="EMBL/GenBank/DDBJ databases">
        <authorList>
            <person name="Silva M."/>
            <person name="Pereira G."/>
            <person name="Lopes-Da-Costa L."/>
            <person name="Silva E."/>
        </authorList>
    </citation>
    <scope>NUCLEOTIDE SEQUENCE [LARGE SCALE GENOMIC DNA]</scope>
    <source>
        <strain evidence="1 2">FMV-PI01</strain>
    </source>
</reference>
<proteinExistence type="predicted"/>
<dbReference type="RefSeq" id="WP_195836288.1">
    <property type="nucleotide sequence ID" value="NZ_VWSJ01000012.1"/>
</dbReference>
<organism evidence="1 2">
    <name type="scientific">Campylobacter portucalensis</name>
    <dbReference type="NCBI Taxonomy" id="2608384"/>
    <lineage>
        <taxon>Bacteria</taxon>
        <taxon>Pseudomonadati</taxon>
        <taxon>Campylobacterota</taxon>
        <taxon>Epsilonproteobacteria</taxon>
        <taxon>Campylobacterales</taxon>
        <taxon>Campylobacteraceae</taxon>
        <taxon>Campylobacter</taxon>
    </lineage>
</organism>
<evidence type="ECO:0000313" key="2">
    <source>
        <dbReference type="Proteomes" id="UP000476338"/>
    </source>
</evidence>
<dbReference type="InterPro" id="IPR010982">
    <property type="entry name" value="Lambda_DNA-bd_dom_sf"/>
</dbReference>
<dbReference type="SUPFAM" id="SSF47413">
    <property type="entry name" value="lambda repressor-like DNA-binding domains"/>
    <property type="match status" value="1"/>
</dbReference>
<dbReference type="GO" id="GO:0003677">
    <property type="term" value="F:DNA binding"/>
    <property type="evidence" value="ECO:0007669"/>
    <property type="project" value="InterPro"/>
</dbReference>
<dbReference type="Proteomes" id="UP000476338">
    <property type="component" value="Unassembled WGS sequence"/>
</dbReference>
<gene>
    <name evidence="1" type="ORF">F1B92_04550</name>
</gene>
<reference evidence="1 2" key="2">
    <citation type="submission" date="2020-03" db="EMBL/GenBank/DDBJ databases">
        <title>Campylobacter portucalensis sp. nov., a new species of Campylobacter isolated from the reproductive tract of bulls.</title>
        <authorList>
            <person name="Silva M.F."/>
            <person name="Pereira G."/>
            <person name="Carneiro C."/>
            <person name="Hemphill A."/>
            <person name="Mateus L."/>
            <person name="Lopes-Da-Costa L."/>
            <person name="Silva E."/>
        </authorList>
    </citation>
    <scope>NUCLEOTIDE SEQUENCE [LARGE SCALE GENOMIC DNA]</scope>
    <source>
        <strain evidence="1 2">FMV-PI01</strain>
    </source>
</reference>
<comment type="caution">
    <text evidence="1">The sequence shown here is derived from an EMBL/GenBank/DDBJ whole genome shotgun (WGS) entry which is preliminary data.</text>
</comment>
<protein>
    <submittedName>
        <fullName evidence="1">Uncharacterized protein</fullName>
    </submittedName>
</protein>
<name>A0A6L5WGY1_9BACT</name>
<accession>A0A6L5WGY1</accession>
<dbReference type="EMBL" id="VWSJ01000012">
    <property type="protein sequence ID" value="MSN96450.1"/>
    <property type="molecule type" value="Genomic_DNA"/>
</dbReference>
<evidence type="ECO:0000313" key="1">
    <source>
        <dbReference type="EMBL" id="MSN96450.1"/>
    </source>
</evidence>
<sequence>MTLYEFRKQYNITVKDLSETLGVTENYIKNKGSKDIKDLSFQIQANIKLFEENRELKNNNKVLKNLLKGDKSPLNLF</sequence>
<keyword evidence="2" id="KW-1185">Reference proteome</keyword>
<dbReference type="AlphaFoldDB" id="A0A6L5WGY1"/>